<dbReference type="PANTHER" id="PTHR48079">
    <property type="entry name" value="PROTEIN YEEZ"/>
    <property type="match status" value="1"/>
</dbReference>
<proteinExistence type="predicted"/>
<dbReference type="PANTHER" id="PTHR48079:SF6">
    <property type="entry name" value="NAD(P)-BINDING DOMAIN-CONTAINING PROTEIN-RELATED"/>
    <property type="match status" value="1"/>
</dbReference>
<reference evidence="2 3" key="1">
    <citation type="submission" date="2021-08" db="EMBL/GenBank/DDBJ databases">
        <title>Draft Genome Sequence of Phanerochaete sordida strain YK-624.</title>
        <authorList>
            <person name="Mori T."/>
            <person name="Dohra H."/>
            <person name="Suzuki T."/>
            <person name="Kawagishi H."/>
            <person name="Hirai H."/>
        </authorList>
    </citation>
    <scope>NUCLEOTIDE SEQUENCE [LARGE SCALE GENOMIC DNA]</scope>
    <source>
        <strain evidence="2 3">YK-624</strain>
    </source>
</reference>
<dbReference type="InterPro" id="IPR036291">
    <property type="entry name" value="NAD(P)-bd_dom_sf"/>
</dbReference>
<dbReference type="Gene3D" id="3.40.50.720">
    <property type="entry name" value="NAD(P)-binding Rossmann-like Domain"/>
    <property type="match status" value="1"/>
</dbReference>
<organism evidence="2 3">
    <name type="scientific">Phanerochaete sordida</name>
    <dbReference type="NCBI Taxonomy" id="48140"/>
    <lineage>
        <taxon>Eukaryota</taxon>
        <taxon>Fungi</taxon>
        <taxon>Dikarya</taxon>
        <taxon>Basidiomycota</taxon>
        <taxon>Agaricomycotina</taxon>
        <taxon>Agaricomycetes</taxon>
        <taxon>Polyporales</taxon>
        <taxon>Phanerochaetaceae</taxon>
        <taxon>Phanerochaete</taxon>
    </lineage>
</organism>
<name>A0A9P3GAR9_9APHY</name>
<evidence type="ECO:0000313" key="2">
    <source>
        <dbReference type="EMBL" id="GJE92598.1"/>
    </source>
</evidence>
<comment type="caution">
    <text evidence="2">The sequence shown here is derived from an EMBL/GenBank/DDBJ whole genome shotgun (WGS) entry which is preliminary data.</text>
</comment>
<protein>
    <submittedName>
        <fullName evidence="2">NAD(P)-binding protein</fullName>
    </submittedName>
</protein>
<sequence>MPTVHPPARVLVTGASGFIGSWICKVLLEAGYAVRGCVRSAPKAEYLKKLFAEFGDKFECVVVVDPSGVDGCRDGIEGVDAVVHTAAPVTFTTEEQSEWKKAIYDSTKNLLDTIRTHSTTVKRFVYISSAQAMLGKPLTHIYHEDDWNDGAVEAVTKDPVGTSGQVKYQAGKVLAERAVLGYPSEHEGLGWDVVSFVPAWTFGPVISQFSSLEDLSFSPRLFYQHMTEPRPKDKVMDYGSDYIDVRDVADAVSASLKSKKAAGERFILDAGAYTFQNLYDAVRGEPGVQAGDPDAPPFAFPGPFADPTKAKTLLELQFRDLRTTAKDALQSLRERGI</sequence>
<dbReference type="InterPro" id="IPR051783">
    <property type="entry name" value="NAD(P)-dependent_oxidoreduct"/>
</dbReference>
<dbReference type="AlphaFoldDB" id="A0A9P3GAR9"/>
<dbReference type="OrthoDB" id="2735536at2759"/>
<dbReference type="Proteomes" id="UP000703269">
    <property type="component" value="Unassembled WGS sequence"/>
</dbReference>
<dbReference type="GO" id="GO:0005737">
    <property type="term" value="C:cytoplasm"/>
    <property type="evidence" value="ECO:0007669"/>
    <property type="project" value="TreeGrafter"/>
</dbReference>
<keyword evidence="3" id="KW-1185">Reference proteome</keyword>
<feature type="domain" description="NAD-dependent epimerase/dehydratase" evidence="1">
    <location>
        <begin position="10"/>
        <end position="263"/>
    </location>
</feature>
<dbReference type="GO" id="GO:0004029">
    <property type="term" value="F:aldehyde dehydrogenase (NAD+) activity"/>
    <property type="evidence" value="ECO:0007669"/>
    <property type="project" value="TreeGrafter"/>
</dbReference>
<dbReference type="EMBL" id="BPQB01000027">
    <property type="protein sequence ID" value="GJE92598.1"/>
    <property type="molecule type" value="Genomic_DNA"/>
</dbReference>
<accession>A0A9P3GAR9</accession>
<evidence type="ECO:0000313" key="3">
    <source>
        <dbReference type="Proteomes" id="UP000703269"/>
    </source>
</evidence>
<gene>
    <name evidence="2" type="ORF">PsYK624_087530</name>
</gene>
<dbReference type="Pfam" id="PF01370">
    <property type="entry name" value="Epimerase"/>
    <property type="match status" value="1"/>
</dbReference>
<dbReference type="InterPro" id="IPR001509">
    <property type="entry name" value="Epimerase_deHydtase"/>
</dbReference>
<dbReference type="SUPFAM" id="SSF51735">
    <property type="entry name" value="NAD(P)-binding Rossmann-fold domains"/>
    <property type="match status" value="1"/>
</dbReference>
<evidence type="ECO:0000259" key="1">
    <source>
        <dbReference type="Pfam" id="PF01370"/>
    </source>
</evidence>